<dbReference type="Proteomes" id="UP000179807">
    <property type="component" value="Unassembled WGS sequence"/>
</dbReference>
<evidence type="ECO:0000313" key="3">
    <source>
        <dbReference type="Proteomes" id="UP000179807"/>
    </source>
</evidence>
<evidence type="ECO:0000256" key="1">
    <source>
        <dbReference type="SAM" id="MobiDB-lite"/>
    </source>
</evidence>
<dbReference type="EMBL" id="MLAK01000967">
    <property type="protein sequence ID" value="OHT00193.1"/>
    <property type="molecule type" value="Genomic_DNA"/>
</dbReference>
<comment type="caution">
    <text evidence="2">The sequence shown here is derived from an EMBL/GenBank/DDBJ whole genome shotgun (WGS) entry which is preliminary data.</text>
</comment>
<gene>
    <name evidence="2" type="ORF">TRFO_33180</name>
</gene>
<keyword evidence="3" id="KW-1185">Reference proteome</keyword>
<reference evidence="2" key="1">
    <citation type="submission" date="2016-10" db="EMBL/GenBank/DDBJ databases">
        <authorList>
            <person name="Benchimol M."/>
            <person name="Almeida L.G."/>
            <person name="Vasconcelos A.T."/>
            <person name="Perreira-Neves A."/>
            <person name="Rosa I.A."/>
            <person name="Tasca T."/>
            <person name="Bogo M.R."/>
            <person name="de Souza W."/>
        </authorList>
    </citation>
    <scope>NUCLEOTIDE SEQUENCE [LARGE SCALE GENOMIC DNA]</scope>
    <source>
        <strain evidence="2">K</strain>
    </source>
</reference>
<dbReference type="AlphaFoldDB" id="A0A1J4JM47"/>
<feature type="region of interest" description="Disordered" evidence="1">
    <location>
        <begin position="182"/>
        <end position="210"/>
    </location>
</feature>
<name>A0A1J4JM47_9EUKA</name>
<feature type="region of interest" description="Disordered" evidence="1">
    <location>
        <begin position="82"/>
        <end position="107"/>
    </location>
</feature>
<feature type="compositionally biased region" description="Polar residues" evidence="1">
    <location>
        <begin position="14"/>
        <end position="27"/>
    </location>
</feature>
<protein>
    <submittedName>
        <fullName evidence="2">Uncharacterized protein</fullName>
    </submittedName>
</protein>
<feature type="compositionally biased region" description="Polar residues" evidence="1">
    <location>
        <begin position="90"/>
        <end position="103"/>
    </location>
</feature>
<organism evidence="2 3">
    <name type="scientific">Tritrichomonas foetus</name>
    <dbReference type="NCBI Taxonomy" id="1144522"/>
    <lineage>
        <taxon>Eukaryota</taxon>
        <taxon>Metamonada</taxon>
        <taxon>Parabasalia</taxon>
        <taxon>Tritrichomonadida</taxon>
        <taxon>Tritrichomonadidae</taxon>
        <taxon>Tritrichomonas</taxon>
    </lineage>
</organism>
<dbReference type="VEuPathDB" id="TrichDB:TRFO_33180"/>
<accession>A0A1J4JM47</accession>
<dbReference type="RefSeq" id="XP_068353329.1">
    <property type="nucleotide sequence ID" value="XM_068508932.1"/>
</dbReference>
<evidence type="ECO:0000313" key="2">
    <source>
        <dbReference type="EMBL" id="OHT00193.1"/>
    </source>
</evidence>
<feature type="region of interest" description="Disordered" evidence="1">
    <location>
        <begin position="1"/>
        <end position="46"/>
    </location>
</feature>
<dbReference type="GeneID" id="94843636"/>
<proteinExistence type="predicted"/>
<sequence>MQPKQEGFPGIQPKSETFSSPYQSTSPPVIESFPSPPLPQSISKQQQNPIDSLIEIVLIDSLHEYYSCHPEIPHQASSFTLPQKPEHIHSPSQPSAPPSTLSQKGEPPVYTRKIVKSLDEAIVDSSIEAGLDEYYRSHPDIPRPRTIEEVKQAVASITPTRSHESVLLNDNFNSSSPIKAQRMSIPASRPPKIPSTAKGVQQRQQQQNVPDKRTIDEILADEAIKAGLQQFYCVHPEEKPRSMDPEVPIAVPEAATIKDTLPHPQPKFKSIMEVENELIDNVLTDSLAQYYRLHPEQHHQ</sequence>